<evidence type="ECO:0000313" key="2">
    <source>
        <dbReference type="Proteomes" id="UP000296049"/>
    </source>
</evidence>
<organism evidence="1 2">
    <name type="scientific">Anas platyrhynchos</name>
    <name type="common">Mallard</name>
    <name type="synonym">Anas boschas</name>
    <dbReference type="NCBI Taxonomy" id="8839"/>
    <lineage>
        <taxon>Eukaryota</taxon>
        <taxon>Metazoa</taxon>
        <taxon>Chordata</taxon>
        <taxon>Craniata</taxon>
        <taxon>Vertebrata</taxon>
        <taxon>Euteleostomi</taxon>
        <taxon>Archelosauria</taxon>
        <taxon>Archosauria</taxon>
        <taxon>Dinosauria</taxon>
        <taxon>Saurischia</taxon>
        <taxon>Theropoda</taxon>
        <taxon>Coelurosauria</taxon>
        <taxon>Aves</taxon>
        <taxon>Neognathae</taxon>
        <taxon>Galloanserae</taxon>
        <taxon>Anseriformes</taxon>
        <taxon>Anatidae</taxon>
        <taxon>Anatinae</taxon>
        <taxon>Anas</taxon>
    </lineage>
</organism>
<proteinExistence type="predicted"/>
<reference evidence="2" key="1">
    <citation type="journal article" date="2013" name="Nat. Genet.">
        <title>The duck genome and transcriptome provide insight into an avian influenza virus reservoir species.</title>
        <authorList>
            <person name="Huang Y."/>
            <person name="Li Y."/>
            <person name="Burt D.W."/>
            <person name="Chen H."/>
            <person name="Zhang Y."/>
            <person name="Qian W."/>
            <person name="Kim H."/>
            <person name="Gan S."/>
            <person name="Zhao Y."/>
            <person name="Li J."/>
            <person name="Yi K."/>
            <person name="Feng H."/>
            <person name="Zhu P."/>
            <person name="Li B."/>
            <person name="Liu Q."/>
            <person name="Fairley S."/>
            <person name="Magor K.E."/>
            <person name="Du Z."/>
            <person name="Hu X."/>
            <person name="Goodman L."/>
            <person name="Tafer H."/>
            <person name="Vignal A."/>
            <person name="Lee T."/>
            <person name="Kim K.W."/>
            <person name="Sheng Z."/>
            <person name="An Y."/>
            <person name="Searle S."/>
            <person name="Herrero J."/>
            <person name="Groenen M.A."/>
            <person name="Crooijmans R.P."/>
            <person name="Faraut T."/>
            <person name="Cai Q."/>
            <person name="Webster R.G."/>
            <person name="Aldridge J.R."/>
            <person name="Warren W.C."/>
            <person name="Bartschat S."/>
            <person name="Kehr S."/>
            <person name="Marz M."/>
            <person name="Stadler P.F."/>
            <person name="Smith J."/>
            <person name="Kraus R.H."/>
            <person name="Zhao Y."/>
            <person name="Ren L."/>
            <person name="Fei J."/>
            <person name="Morisson M."/>
            <person name="Kaiser P."/>
            <person name="Griffin D.K."/>
            <person name="Rao M."/>
            <person name="Pitel F."/>
            <person name="Wang J."/>
            <person name="Li N."/>
        </authorList>
    </citation>
    <scope>NUCLEOTIDE SEQUENCE [LARGE SCALE GENOMIC DNA]</scope>
</reference>
<accession>R0L7T8</accession>
<sequence>MTVQCVVSRISAREDTTVDPEGFVSGLCSSAVNMIIRTGYEAMKAKSDFPAQKENTNISPTRNTTDTYPCPSISSEVSLQKLLLHLGLASTSSAAAILHSHPRNRAELIPAWRRADMGAGQASTTHLVTGYVRDWSCLQSFHFTWTQFFILGSKYWSVLNDCH</sequence>
<dbReference type="Proteomes" id="UP000296049">
    <property type="component" value="Unassembled WGS sequence"/>
</dbReference>
<keyword evidence="2" id="KW-1185">Reference proteome</keyword>
<dbReference type="EMBL" id="KB743668">
    <property type="protein sequence ID" value="EOA97504.1"/>
    <property type="molecule type" value="Genomic_DNA"/>
</dbReference>
<name>R0L7T8_ANAPL</name>
<gene>
    <name evidence="1" type="ORF">Anapl_17691</name>
</gene>
<evidence type="ECO:0000313" key="1">
    <source>
        <dbReference type="EMBL" id="EOA97504.1"/>
    </source>
</evidence>
<protein>
    <submittedName>
        <fullName evidence="1">Uncharacterized protein</fullName>
    </submittedName>
</protein>
<dbReference type="AlphaFoldDB" id="R0L7T8"/>